<proteinExistence type="predicted"/>
<dbReference type="OrthoDB" id="9797795at2"/>
<evidence type="ECO:0000313" key="3">
    <source>
        <dbReference type="EMBL" id="TCV84283.1"/>
    </source>
</evidence>
<dbReference type="SUPFAM" id="SSF53756">
    <property type="entry name" value="UDP-Glycosyltransferase/glycogen phosphorylase"/>
    <property type="match status" value="1"/>
</dbReference>
<dbReference type="Gene3D" id="3.40.50.2000">
    <property type="entry name" value="Glycogen Phosphorylase B"/>
    <property type="match status" value="2"/>
</dbReference>
<dbReference type="GO" id="GO:0005829">
    <property type="term" value="C:cytosol"/>
    <property type="evidence" value="ECO:0007669"/>
    <property type="project" value="TreeGrafter"/>
</dbReference>
<dbReference type="RefSeq" id="WP_124945459.1">
    <property type="nucleotide sequence ID" value="NZ_BHVT01000015.1"/>
</dbReference>
<dbReference type="AlphaFoldDB" id="A0A4R3Y2L1"/>
<keyword evidence="2 3" id="KW-0808">Transferase</keyword>
<dbReference type="GO" id="GO:0008713">
    <property type="term" value="F:ADP-heptose-lipopolysaccharide heptosyltransferase activity"/>
    <property type="evidence" value="ECO:0007669"/>
    <property type="project" value="TreeGrafter"/>
</dbReference>
<evidence type="ECO:0000256" key="2">
    <source>
        <dbReference type="ARBA" id="ARBA00022679"/>
    </source>
</evidence>
<dbReference type="InterPro" id="IPR051199">
    <property type="entry name" value="LPS_LOS_Heptosyltrfase"/>
</dbReference>
<keyword evidence="4" id="KW-1185">Reference proteome</keyword>
<gene>
    <name evidence="3" type="ORF">EDC63_11247</name>
</gene>
<keyword evidence="1" id="KW-0328">Glycosyltransferase</keyword>
<organism evidence="3 4">
    <name type="scientific">Sulfurirhabdus autotrophica</name>
    <dbReference type="NCBI Taxonomy" id="1706046"/>
    <lineage>
        <taxon>Bacteria</taxon>
        <taxon>Pseudomonadati</taxon>
        <taxon>Pseudomonadota</taxon>
        <taxon>Betaproteobacteria</taxon>
        <taxon>Nitrosomonadales</taxon>
        <taxon>Sulfuricellaceae</taxon>
        <taxon>Sulfurirhabdus</taxon>
    </lineage>
</organism>
<dbReference type="Proteomes" id="UP000295367">
    <property type="component" value="Unassembled WGS sequence"/>
</dbReference>
<comment type="caution">
    <text evidence="3">The sequence shown here is derived from an EMBL/GenBank/DDBJ whole genome shotgun (WGS) entry which is preliminary data.</text>
</comment>
<dbReference type="PANTHER" id="PTHR30160">
    <property type="entry name" value="TETRAACYLDISACCHARIDE 4'-KINASE-RELATED"/>
    <property type="match status" value="1"/>
</dbReference>
<evidence type="ECO:0000313" key="4">
    <source>
        <dbReference type="Proteomes" id="UP000295367"/>
    </source>
</evidence>
<sequence length="351" mass="39759">MSTSLKILVIRRDNIGDLVCTTPMFLALRAHFPKAYIAALVNSYNLPVLQNNPDIDDVFAYTKAKHRAKGQSTLRVYWDRIRLIFKLRKQHFDYVILAAPDFQPRSLKLARMVRPKHIIGFVSHSQTEQHIEIDTPIPYIFQEDIHEAEDVFNLLTPLGILPPPPQLRITPPPVETDQAQSLLKNQQWLSETKMLIGIHISARKPSQRWPSAYFVELISELHTRHQSGFILLWSPGDETNPMHPGDDTKAQEIRAQLNSLPILAYPTSKLEELIAALSLCDSVICSDGGAMHLAAGLGKPILCFFGKSNQKRWHPWGVPYIALQPESFNVEDISPDIALKQFDALLQKSNL</sequence>
<dbReference type="EMBL" id="SMCO01000012">
    <property type="protein sequence ID" value="TCV84283.1"/>
    <property type="molecule type" value="Genomic_DNA"/>
</dbReference>
<dbReference type="GO" id="GO:0009244">
    <property type="term" value="P:lipopolysaccharide core region biosynthetic process"/>
    <property type="evidence" value="ECO:0007669"/>
    <property type="project" value="TreeGrafter"/>
</dbReference>
<name>A0A4R3Y2L1_9PROT</name>
<protein>
    <submittedName>
        <fullName evidence="3">ADP-heptose:LPS heptosyltransferase</fullName>
    </submittedName>
</protein>
<dbReference type="InterPro" id="IPR002201">
    <property type="entry name" value="Glyco_trans_9"/>
</dbReference>
<dbReference type="Pfam" id="PF01075">
    <property type="entry name" value="Glyco_transf_9"/>
    <property type="match status" value="1"/>
</dbReference>
<dbReference type="PANTHER" id="PTHR30160:SF1">
    <property type="entry name" value="LIPOPOLYSACCHARIDE 1,2-N-ACETYLGLUCOSAMINETRANSFERASE-RELATED"/>
    <property type="match status" value="1"/>
</dbReference>
<dbReference type="CDD" id="cd03789">
    <property type="entry name" value="GT9_LPS_heptosyltransferase"/>
    <property type="match status" value="1"/>
</dbReference>
<accession>A0A4R3Y2L1</accession>
<evidence type="ECO:0000256" key="1">
    <source>
        <dbReference type="ARBA" id="ARBA00022676"/>
    </source>
</evidence>
<reference evidence="3 4" key="1">
    <citation type="submission" date="2019-03" db="EMBL/GenBank/DDBJ databases">
        <title>Genomic Encyclopedia of Type Strains, Phase IV (KMG-IV): sequencing the most valuable type-strain genomes for metagenomic binning, comparative biology and taxonomic classification.</title>
        <authorList>
            <person name="Goeker M."/>
        </authorList>
    </citation>
    <scope>NUCLEOTIDE SEQUENCE [LARGE SCALE GENOMIC DNA]</scope>
    <source>
        <strain evidence="3 4">DSM 100309</strain>
    </source>
</reference>